<sequence>MLLTDIAQRLGLTLVGQDREITGVNTLADAGPQDVSFLANPKYADQVATTRAGAIITDEVHAKLAPCPVLVSAQPYLDFARLVQIMAKPLGRFSGQSDKAFIHPGATVHPSVAIAPFVYIGDGAQVDAGTRLFPHVHVGEDCRIGKNCTIYPRVTLMDGTLVGDKVILHAGVVLGSDGFGFAQAAQGLEKFPQIGRVVIEDNVEIGANTTIDRAALGETRIGRGTKIDNLVQIGHNVQVGENSIIVAQVGIAGSANLGKNVVLAGQVGVAGHLTIGDGCRVAAKGGIHASVPPGTDLGGGLPSIEYRQYLKTVATIPKLPEMSKRLRRLEKELARLREACQQDNPSGT</sequence>
<keyword evidence="4 7" id="KW-0677">Repeat</keyword>
<dbReference type="InterPro" id="IPR007691">
    <property type="entry name" value="LpxD"/>
</dbReference>
<evidence type="ECO:0000256" key="5">
    <source>
        <dbReference type="ARBA" id="ARBA00023098"/>
    </source>
</evidence>
<dbReference type="NCBIfam" id="NF002060">
    <property type="entry name" value="PRK00892.1"/>
    <property type="match status" value="1"/>
</dbReference>
<dbReference type="GO" id="GO:0009245">
    <property type="term" value="P:lipid A biosynthetic process"/>
    <property type="evidence" value="ECO:0007669"/>
    <property type="project" value="UniProtKB-UniRule"/>
</dbReference>
<dbReference type="AlphaFoldDB" id="A0A194AE77"/>
<dbReference type="SUPFAM" id="SSF51161">
    <property type="entry name" value="Trimeric LpxA-like enzymes"/>
    <property type="match status" value="1"/>
</dbReference>
<evidence type="ECO:0000259" key="8">
    <source>
        <dbReference type="Pfam" id="PF04613"/>
    </source>
</evidence>
<dbReference type="GO" id="GO:0016020">
    <property type="term" value="C:membrane"/>
    <property type="evidence" value="ECO:0007669"/>
    <property type="project" value="GOC"/>
</dbReference>
<dbReference type="GO" id="GO:0103118">
    <property type="term" value="F:UDP-3-O-[(3R)-3-hydroxyacyl]-glucosamine N-acyltransferase activity"/>
    <property type="evidence" value="ECO:0007669"/>
    <property type="project" value="UniProtKB-EC"/>
</dbReference>
<dbReference type="Gene3D" id="2.160.10.10">
    <property type="entry name" value="Hexapeptide repeat proteins"/>
    <property type="match status" value="1"/>
</dbReference>
<feature type="active site" description="Proton acceptor" evidence="7">
    <location>
        <position position="235"/>
    </location>
</feature>
<dbReference type="InterPro" id="IPR001451">
    <property type="entry name" value="Hexapep"/>
</dbReference>
<comment type="caution">
    <text evidence="9">The sequence shown here is derived from an EMBL/GenBank/DDBJ whole genome shotgun (WGS) entry which is preliminary data.</text>
</comment>
<dbReference type="PANTHER" id="PTHR43378:SF2">
    <property type="entry name" value="UDP-3-O-ACYLGLUCOSAMINE N-ACYLTRANSFERASE 1, MITOCHONDRIAL-RELATED"/>
    <property type="match status" value="1"/>
</dbReference>
<evidence type="ECO:0000313" key="10">
    <source>
        <dbReference type="Proteomes" id="UP000095200"/>
    </source>
</evidence>
<keyword evidence="3 7" id="KW-0808">Transferase</keyword>
<gene>
    <name evidence="7" type="primary">lpxD</name>
    <name evidence="9" type="ORF">DPF_0190</name>
</gene>
<dbReference type="RefSeq" id="WP_069857003.1">
    <property type="nucleotide sequence ID" value="NZ_BDFE01000004.1"/>
</dbReference>
<dbReference type="STRING" id="1592317.DPF_0190"/>
<dbReference type="Pfam" id="PF04613">
    <property type="entry name" value="LpxD"/>
    <property type="match status" value="1"/>
</dbReference>
<dbReference type="InterPro" id="IPR020573">
    <property type="entry name" value="UDP_GlcNAc_AcTrfase_non-rep"/>
</dbReference>
<evidence type="ECO:0000256" key="3">
    <source>
        <dbReference type="ARBA" id="ARBA00022679"/>
    </source>
</evidence>
<dbReference type="Gene3D" id="3.40.1390.10">
    <property type="entry name" value="MurE/MurF, N-terminal domain"/>
    <property type="match status" value="1"/>
</dbReference>
<dbReference type="Pfam" id="PF14602">
    <property type="entry name" value="Hexapep_2"/>
    <property type="match status" value="1"/>
</dbReference>
<dbReference type="Proteomes" id="UP000095200">
    <property type="component" value="Unassembled WGS sequence"/>
</dbReference>
<keyword evidence="5 7" id="KW-0443">Lipid metabolism</keyword>
<name>A0A194AE77_9BACT</name>
<dbReference type="InterPro" id="IPR018357">
    <property type="entry name" value="Hexapep_transf_CS"/>
</dbReference>
<dbReference type="CDD" id="cd03352">
    <property type="entry name" value="LbH_LpxD"/>
    <property type="match status" value="1"/>
</dbReference>
<dbReference type="PANTHER" id="PTHR43378">
    <property type="entry name" value="UDP-3-O-ACYLGLUCOSAMINE N-ACYLTRANSFERASE"/>
    <property type="match status" value="1"/>
</dbReference>
<evidence type="ECO:0000256" key="1">
    <source>
        <dbReference type="ARBA" id="ARBA00022516"/>
    </source>
</evidence>
<evidence type="ECO:0000256" key="2">
    <source>
        <dbReference type="ARBA" id="ARBA00022556"/>
    </source>
</evidence>
<comment type="pathway">
    <text evidence="7">Bacterial outer membrane biogenesis; LPS lipid A biosynthesis.</text>
</comment>
<comment type="function">
    <text evidence="7">Catalyzes the N-acylation of UDP-3-O-acylglucosamine using 3-hydroxyacyl-ACP as the acyl donor. Is involved in the biosynthesis of lipid A, a phosphorylated glycolipid that anchors the lipopolysaccharide to the outer membrane of the cell.</text>
</comment>
<keyword evidence="1 7" id="KW-0444">Lipid biosynthesis</keyword>
<evidence type="ECO:0000256" key="4">
    <source>
        <dbReference type="ARBA" id="ARBA00022737"/>
    </source>
</evidence>
<proteinExistence type="inferred from homology"/>
<evidence type="ECO:0000256" key="6">
    <source>
        <dbReference type="ARBA" id="ARBA00023315"/>
    </source>
</evidence>
<evidence type="ECO:0000256" key="7">
    <source>
        <dbReference type="HAMAP-Rule" id="MF_00523"/>
    </source>
</evidence>
<dbReference type="Pfam" id="PF00132">
    <property type="entry name" value="Hexapep"/>
    <property type="match status" value="2"/>
</dbReference>
<dbReference type="HAMAP" id="MF_00523">
    <property type="entry name" value="LpxD"/>
    <property type="match status" value="1"/>
</dbReference>
<accession>A0A194AE77</accession>
<dbReference type="UniPathway" id="UPA00973"/>
<keyword evidence="10" id="KW-1185">Reference proteome</keyword>
<keyword evidence="2 7" id="KW-0441">Lipid A biosynthesis</keyword>
<dbReference type="PROSITE" id="PS00101">
    <property type="entry name" value="HEXAPEP_TRANSFERASES"/>
    <property type="match status" value="1"/>
</dbReference>
<dbReference type="EMBL" id="BDFE01000004">
    <property type="protein sequence ID" value="GAU07505.1"/>
    <property type="molecule type" value="Genomic_DNA"/>
</dbReference>
<feature type="domain" description="UDP-3-O-[3-hydroxymyristoyl] glucosamine N-acyltransferase non-repeat region" evidence="8">
    <location>
        <begin position="18"/>
        <end position="84"/>
    </location>
</feature>
<keyword evidence="6 7" id="KW-0012">Acyltransferase</keyword>
<dbReference type="OrthoDB" id="9784739at2"/>
<comment type="catalytic activity">
    <reaction evidence="7">
        <text>a UDP-3-O-[(3R)-3-hydroxyacyl]-alpha-D-glucosamine + a (3R)-hydroxyacyl-[ACP] = a UDP-2-N,3-O-bis[(3R)-3-hydroxyacyl]-alpha-D-glucosamine + holo-[ACP] + H(+)</text>
        <dbReference type="Rhea" id="RHEA:53836"/>
        <dbReference type="Rhea" id="RHEA-COMP:9685"/>
        <dbReference type="Rhea" id="RHEA-COMP:9945"/>
        <dbReference type="ChEBI" id="CHEBI:15378"/>
        <dbReference type="ChEBI" id="CHEBI:64479"/>
        <dbReference type="ChEBI" id="CHEBI:78827"/>
        <dbReference type="ChEBI" id="CHEBI:137740"/>
        <dbReference type="ChEBI" id="CHEBI:137748"/>
        <dbReference type="EC" id="2.3.1.191"/>
    </reaction>
</comment>
<dbReference type="GO" id="GO:0016410">
    <property type="term" value="F:N-acyltransferase activity"/>
    <property type="evidence" value="ECO:0007669"/>
    <property type="project" value="InterPro"/>
</dbReference>
<comment type="similarity">
    <text evidence="7">Belongs to the transferase hexapeptide repeat family. LpxD subfamily.</text>
</comment>
<dbReference type="InterPro" id="IPR011004">
    <property type="entry name" value="Trimer_LpxA-like_sf"/>
</dbReference>
<reference evidence="10" key="1">
    <citation type="submission" date="2016-06" db="EMBL/GenBank/DDBJ databases">
        <title>Draft genome sequence of Desulfoplanes formicivorans strain Pf12B.</title>
        <authorList>
            <person name="Watanabe M."/>
            <person name="Kojima H."/>
            <person name="Fukui M."/>
        </authorList>
    </citation>
    <scope>NUCLEOTIDE SEQUENCE [LARGE SCALE GENOMIC DNA]</scope>
    <source>
        <strain evidence="10">Pf12B</strain>
    </source>
</reference>
<dbReference type="NCBIfam" id="TIGR01853">
    <property type="entry name" value="lipid_A_lpxD"/>
    <property type="match status" value="1"/>
</dbReference>
<evidence type="ECO:0000313" key="9">
    <source>
        <dbReference type="EMBL" id="GAU07505.1"/>
    </source>
</evidence>
<comment type="subunit">
    <text evidence="7">Homotrimer.</text>
</comment>
<dbReference type="EC" id="2.3.1.191" evidence="7"/>
<protein>
    <recommendedName>
        <fullName evidence="7">UDP-3-O-acylglucosamine N-acyltransferase</fullName>
        <ecNumber evidence="7">2.3.1.191</ecNumber>
    </recommendedName>
</protein>
<organism evidence="9 10">
    <name type="scientific">Desulfoplanes formicivorans</name>
    <dbReference type="NCBI Taxonomy" id="1592317"/>
    <lineage>
        <taxon>Bacteria</taxon>
        <taxon>Pseudomonadati</taxon>
        <taxon>Thermodesulfobacteriota</taxon>
        <taxon>Desulfovibrionia</taxon>
        <taxon>Desulfovibrionales</taxon>
        <taxon>Desulfoplanaceae</taxon>
        <taxon>Desulfoplanes</taxon>
    </lineage>
</organism>